<evidence type="ECO:0000256" key="1">
    <source>
        <dbReference type="SAM" id="MobiDB-lite"/>
    </source>
</evidence>
<dbReference type="EMBL" id="CP048261">
    <property type="protein sequence ID" value="QST86440.1"/>
    <property type="molecule type" value="Genomic_DNA"/>
</dbReference>
<feature type="region of interest" description="Disordered" evidence="1">
    <location>
        <begin position="152"/>
        <end position="181"/>
    </location>
</feature>
<organism evidence="2 3">
    <name type="scientific">Streptomyces rimosus subsp. rimosus (strain ATCC 10970 / DSM 40260 / JCM 4667 / NRRL 2234)</name>
    <dbReference type="NCBI Taxonomy" id="1265868"/>
    <lineage>
        <taxon>Bacteria</taxon>
        <taxon>Bacillati</taxon>
        <taxon>Actinomycetota</taxon>
        <taxon>Actinomycetes</taxon>
        <taxon>Kitasatosporales</taxon>
        <taxon>Streptomycetaceae</taxon>
        <taxon>Streptomyces</taxon>
    </lineage>
</organism>
<dbReference type="AlphaFoldDB" id="A0A8A1V1U1"/>
<dbReference type="Proteomes" id="UP000011074">
    <property type="component" value="Chromosome"/>
</dbReference>
<reference evidence="2" key="3">
    <citation type="journal article" date="2021" name="bioRxiv">
        <title>Bilateral symmetry of linear streptomycete chromosomes.</title>
        <authorList>
            <person name="Algora-Gallardo L."/>
            <person name="Schniete J.K."/>
            <person name="Mark D.R."/>
            <person name="Hunter I.S."/>
            <person name="Herron P.R."/>
        </authorList>
    </citation>
    <scope>NUCLEOTIDE SEQUENCE</scope>
    <source>
        <strain evidence="2">ATCC 10970</strain>
    </source>
</reference>
<name>A0A8A1V1U1_STRR1</name>
<accession>A0A8A1V1U1</accession>
<evidence type="ECO:0000313" key="2">
    <source>
        <dbReference type="EMBL" id="QST86440.1"/>
    </source>
</evidence>
<evidence type="ECO:0000313" key="3">
    <source>
        <dbReference type="Proteomes" id="UP000011074"/>
    </source>
</evidence>
<gene>
    <name evidence="2" type="ORF">SRIM_037185</name>
</gene>
<reference evidence="2" key="2">
    <citation type="submission" date="2020-01" db="EMBL/GenBank/DDBJ databases">
        <authorList>
            <person name="Algora L."/>
            <person name="Schniete J.K."/>
            <person name="MacFadyen A."/>
            <person name="Hoskisson P.A."/>
            <person name="Hunter I.S."/>
            <person name="Herron P.R."/>
        </authorList>
    </citation>
    <scope>NUCLEOTIDE SEQUENCE</scope>
    <source>
        <strain evidence="2">ATCC 10970</strain>
    </source>
</reference>
<reference evidence="2" key="1">
    <citation type="submission" date="2012-12" db="EMBL/GenBank/DDBJ databases">
        <authorList>
            <person name="Pethick F.E."/>
            <person name="MacFadyen A.C."/>
            <person name="Tang Z."/>
            <person name="Sangal V."/>
            <person name="Tze-Tze L."/>
            <person name="Chu J."/>
            <person name="Guo M."/>
            <person name="Kirby R."/>
            <person name="Hoskisson P.A."/>
            <person name="Herron P.R."/>
            <person name="Hunter I.S."/>
        </authorList>
    </citation>
    <scope>NUCLEOTIDE SEQUENCE</scope>
    <source>
        <strain evidence="2">ATCC 10970</strain>
    </source>
</reference>
<sequence length="181" mass="20020">MQHLDDYVHDSKAILDAWDAYSDEHTDLDGWPHDDHAYGLRQSQRDADTAAAFENIRAGARHLLATAEAQLRSMPTGAVQSHWVYRLGVLHTALDRLDALHEQWLLTRGSFPADVRPGTPAFDEALAEHHAESWSYLDDWATHGHVLKDINSASRHSSTPLAPPPTATAAPAPGRSPSVRR</sequence>
<proteinExistence type="predicted"/>
<protein>
    <submittedName>
        <fullName evidence="2">Uncharacterized protein</fullName>
    </submittedName>
</protein>